<evidence type="ECO:0000313" key="2">
    <source>
        <dbReference type="Proteomes" id="UP000509658"/>
    </source>
</evidence>
<proteinExistence type="predicted"/>
<organism evidence="1 2">
    <name type="scientific">Candidatus Reidiella endopervernicosa</name>
    <dbReference type="NCBI Taxonomy" id="2738883"/>
    <lineage>
        <taxon>Bacteria</taxon>
        <taxon>Pseudomonadati</taxon>
        <taxon>Pseudomonadota</taxon>
        <taxon>Gammaproteobacteria</taxon>
        <taxon>Candidatus Reidiella</taxon>
    </lineage>
</organism>
<dbReference type="EMBL" id="CP054491">
    <property type="protein sequence ID" value="QKQ26175.1"/>
    <property type="molecule type" value="Genomic_DNA"/>
</dbReference>
<accession>A0A6N0HUW2</accession>
<protein>
    <submittedName>
        <fullName evidence="1">Uncharacterized protein</fullName>
    </submittedName>
</protein>
<evidence type="ECO:0000313" key="1">
    <source>
        <dbReference type="EMBL" id="QKQ26175.1"/>
    </source>
</evidence>
<reference evidence="1 2" key="1">
    <citation type="submission" date="2020-05" db="EMBL/GenBank/DDBJ databases">
        <title>Horizontal transmission and recombination maintain forever young bacterial symbiont genomes.</title>
        <authorList>
            <person name="Russell S.L."/>
            <person name="Pepper-Tunick E."/>
            <person name="Svedberg J."/>
            <person name="Byrne A."/>
            <person name="Ruelas Castillo J."/>
            <person name="Vollmers C."/>
            <person name="Beinart R.A."/>
            <person name="Corbett-Detig R."/>
        </authorList>
    </citation>
    <scope>NUCLEOTIDE SEQUENCE [LARGE SCALE GENOMIC DNA]</scope>
    <source>
        <strain evidence="1">Santa_Monica_outfall</strain>
    </source>
</reference>
<keyword evidence="2" id="KW-1185">Reference proteome</keyword>
<gene>
    <name evidence="1" type="ORF">HUE57_07655</name>
</gene>
<dbReference type="AlphaFoldDB" id="A0A6N0HUW2"/>
<sequence>MAKRKETKPDNEICFTIMPFGGWFDNYYLKYIHMQSKSQALCPVALMTSIGREQ</sequence>
<dbReference type="KEGG" id="rev:HUE57_07655"/>
<name>A0A6N0HUW2_9GAMM</name>
<dbReference type="RefSeq" id="WP_174672981.1">
    <property type="nucleotide sequence ID" value="NZ_CP054491.1"/>
</dbReference>
<dbReference type="Proteomes" id="UP000509658">
    <property type="component" value="Chromosome"/>
</dbReference>